<name>A0ABU8DZ99_9ACTN</name>
<dbReference type="EMBL" id="JBAPLU010000017">
    <property type="protein sequence ID" value="MEI4273168.1"/>
    <property type="molecule type" value="Genomic_DNA"/>
</dbReference>
<dbReference type="Gene3D" id="1.20.1250.20">
    <property type="entry name" value="MFS general substrate transporter like domains"/>
    <property type="match status" value="2"/>
</dbReference>
<evidence type="ECO:0000256" key="5">
    <source>
        <dbReference type="ARBA" id="ARBA00023136"/>
    </source>
</evidence>
<feature type="transmembrane region" description="Helical" evidence="6">
    <location>
        <begin position="113"/>
        <end position="132"/>
    </location>
</feature>
<dbReference type="RefSeq" id="WP_336405289.1">
    <property type="nucleotide sequence ID" value="NZ_JBAPLU010000017.1"/>
</dbReference>
<dbReference type="PANTHER" id="PTHR42718:SF9">
    <property type="entry name" value="MAJOR FACILITATOR SUPERFAMILY MULTIDRUG TRANSPORTER MFSC"/>
    <property type="match status" value="1"/>
</dbReference>
<feature type="transmembrane region" description="Helical" evidence="6">
    <location>
        <begin position="262"/>
        <end position="280"/>
    </location>
</feature>
<keyword evidence="9" id="KW-1185">Reference proteome</keyword>
<feature type="transmembrane region" description="Helical" evidence="6">
    <location>
        <begin position="372"/>
        <end position="390"/>
    </location>
</feature>
<sequence>MSASTGVGPVKPNNDIEVVGRPEAGTVVDAATGEAPPTPARSTGYWIGVLVILALLSEEVAYAFNLVTPALPQMATAFGTTQIAWVSTLFSLAGAISAPLIGKLADRQGKKKWLLITAGAMAVGSAIVALAPTFEIALVGRTIEGFGIAIVPITYSLMRDIFPKKLMALAVSVATAGIGITTIVGPIFAGLLIDNFGYRGVFTALAVFPVVIGAALFFVVPETPIRVRTSIDWVGGLLLGASIGVLLYALGEGATWGWDSATFVLVAGLGVLLLVGWGFYERRITEPLIDLVVLRSRGVVTTVIAQFTGQAVIVIQFVLLAYIVQTPIALGLTYGLGQDASYMARITAVAGVASVAMGFLVGWLAERSGARLPNLAGFALMALGSASLAVQHDTTAWILIGYLVYGFGGGLVSAAIPNLVISATPLKLQAVTATTVGVVGSLGSAVAVQLIFVILGGNVINLVEGAPIYGGGGFTAVYWLATGLAVVGLVATAVMRHGRRPASVEAAA</sequence>
<dbReference type="SUPFAM" id="SSF103473">
    <property type="entry name" value="MFS general substrate transporter"/>
    <property type="match status" value="2"/>
</dbReference>
<dbReference type="InterPro" id="IPR020846">
    <property type="entry name" value="MFS_dom"/>
</dbReference>
<comment type="subcellular location">
    <subcellularLocation>
        <location evidence="1">Cell membrane</location>
        <topology evidence="1">Multi-pass membrane protein</topology>
    </subcellularLocation>
</comment>
<feature type="transmembrane region" description="Helical" evidence="6">
    <location>
        <begin position="199"/>
        <end position="219"/>
    </location>
</feature>
<organism evidence="8 9">
    <name type="scientific">Klenkia sesuvii</name>
    <dbReference type="NCBI Taxonomy" id="3103137"/>
    <lineage>
        <taxon>Bacteria</taxon>
        <taxon>Bacillati</taxon>
        <taxon>Actinomycetota</taxon>
        <taxon>Actinomycetes</taxon>
        <taxon>Geodermatophilales</taxon>
        <taxon>Geodermatophilaceae</taxon>
        <taxon>Klenkia</taxon>
    </lineage>
</organism>
<evidence type="ECO:0000256" key="6">
    <source>
        <dbReference type="SAM" id="Phobius"/>
    </source>
</evidence>
<feature type="transmembrane region" description="Helical" evidence="6">
    <location>
        <begin position="83"/>
        <end position="101"/>
    </location>
</feature>
<protein>
    <submittedName>
        <fullName evidence="8">MFS transporter</fullName>
    </submittedName>
</protein>
<dbReference type="Proteomes" id="UP001361570">
    <property type="component" value="Unassembled WGS sequence"/>
</dbReference>
<evidence type="ECO:0000256" key="4">
    <source>
        <dbReference type="ARBA" id="ARBA00022989"/>
    </source>
</evidence>
<keyword evidence="2" id="KW-0813">Transport</keyword>
<feature type="transmembrane region" description="Helical" evidence="6">
    <location>
        <begin position="169"/>
        <end position="193"/>
    </location>
</feature>
<feature type="transmembrane region" description="Helical" evidence="6">
    <location>
        <begin position="433"/>
        <end position="456"/>
    </location>
</feature>
<feature type="transmembrane region" description="Helical" evidence="6">
    <location>
        <begin position="231"/>
        <end position="250"/>
    </location>
</feature>
<feature type="transmembrane region" description="Helical" evidence="6">
    <location>
        <begin position="344"/>
        <end position="365"/>
    </location>
</feature>
<evidence type="ECO:0000313" key="8">
    <source>
        <dbReference type="EMBL" id="MEI4273168.1"/>
    </source>
</evidence>
<feature type="domain" description="Major facilitator superfamily (MFS) profile" evidence="7">
    <location>
        <begin position="49"/>
        <end position="500"/>
    </location>
</feature>
<evidence type="ECO:0000256" key="3">
    <source>
        <dbReference type="ARBA" id="ARBA00022692"/>
    </source>
</evidence>
<evidence type="ECO:0000313" key="9">
    <source>
        <dbReference type="Proteomes" id="UP001361570"/>
    </source>
</evidence>
<keyword evidence="4 6" id="KW-1133">Transmembrane helix</keyword>
<feature type="transmembrane region" description="Helical" evidence="6">
    <location>
        <begin position="476"/>
        <end position="495"/>
    </location>
</feature>
<feature type="transmembrane region" description="Helical" evidence="6">
    <location>
        <begin position="300"/>
        <end position="324"/>
    </location>
</feature>
<dbReference type="PROSITE" id="PS50850">
    <property type="entry name" value="MFS"/>
    <property type="match status" value="1"/>
</dbReference>
<feature type="transmembrane region" description="Helical" evidence="6">
    <location>
        <begin position="138"/>
        <end position="157"/>
    </location>
</feature>
<gene>
    <name evidence="8" type="ORF">TEK04_15685</name>
</gene>
<evidence type="ECO:0000259" key="7">
    <source>
        <dbReference type="PROSITE" id="PS50850"/>
    </source>
</evidence>
<keyword evidence="3 6" id="KW-0812">Transmembrane</keyword>
<accession>A0ABU8DZ99</accession>
<evidence type="ECO:0000256" key="1">
    <source>
        <dbReference type="ARBA" id="ARBA00004651"/>
    </source>
</evidence>
<dbReference type="Pfam" id="PF07690">
    <property type="entry name" value="MFS_1"/>
    <property type="match status" value="1"/>
</dbReference>
<keyword evidence="5 6" id="KW-0472">Membrane</keyword>
<reference evidence="8 9" key="1">
    <citation type="submission" date="2024-03" db="EMBL/GenBank/DDBJ databases">
        <title>Draft genome sequence of Klenkia sp. LSe6-5.</title>
        <authorList>
            <person name="Duangmal K."/>
            <person name="Chantavorakit T."/>
        </authorList>
    </citation>
    <scope>NUCLEOTIDE SEQUENCE [LARGE SCALE GENOMIC DNA]</scope>
    <source>
        <strain evidence="8 9">LSe6-5</strain>
    </source>
</reference>
<evidence type="ECO:0000256" key="2">
    <source>
        <dbReference type="ARBA" id="ARBA00022448"/>
    </source>
</evidence>
<dbReference type="InterPro" id="IPR011701">
    <property type="entry name" value="MFS"/>
</dbReference>
<dbReference type="InterPro" id="IPR036259">
    <property type="entry name" value="MFS_trans_sf"/>
</dbReference>
<comment type="caution">
    <text evidence="8">The sequence shown here is derived from an EMBL/GenBank/DDBJ whole genome shotgun (WGS) entry which is preliminary data.</text>
</comment>
<feature type="transmembrane region" description="Helical" evidence="6">
    <location>
        <begin position="396"/>
        <end position="421"/>
    </location>
</feature>
<proteinExistence type="predicted"/>
<dbReference type="PANTHER" id="PTHR42718">
    <property type="entry name" value="MAJOR FACILITATOR SUPERFAMILY MULTIDRUG TRANSPORTER MFSC"/>
    <property type="match status" value="1"/>
</dbReference>
<feature type="transmembrane region" description="Helical" evidence="6">
    <location>
        <begin position="44"/>
        <end position="63"/>
    </location>
</feature>